<gene>
    <name evidence="3" type="ORF">GGP45_003210</name>
</gene>
<dbReference type="RefSeq" id="WP_259040514.1">
    <property type="nucleotide sequence ID" value="NZ_JANUBL010000011.1"/>
</dbReference>
<feature type="domain" description="Exodeoxyribonuclease X-like C-terminal" evidence="2">
    <location>
        <begin position="202"/>
        <end position="228"/>
    </location>
</feature>
<dbReference type="AlphaFoldDB" id="A0A9X2V7M5"/>
<dbReference type="Proteomes" id="UP001155144">
    <property type="component" value="Unassembled WGS sequence"/>
</dbReference>
<reference evidence="3" key="1">
    <citation type="submission" date="2022-08" db="EMBL/GenBank/DDBJ databases">
        <title>Genomic Encyclopedia of Type Strains, Phase V (KMG-V): Genome sequencing to study the core and pangenomes of soil and plant-associated prokaryotes.</title>
        <authorList>
            <person name="Whitman W."/>
        </authorList>
    </citation>
    <scope>NUCLEOTIDE SEQUENCE</scope>
    <source>
        <strain evidence="3">SP3026</strain>
    </source>
</reference>
<accession>A0A9X2V7M5</accession>
<evidence type="ECO:0000313" key="3">
    <source>
        <dbReference type="EMBL" id="MCS4122842.1"/>
    </source>
</evidence>
<dbReference type="InterPro" id="IPR046768">
    <property type="entry name" value="ExoX-like_C"/>
</dbReference>
<organism evidence="3 4">
    <name type="scientific">Salinibacter ruber</name>
    <dbReference type="NCBI Taxonomy" id="146919"/>
    <lineage>
        <taxon>Bacteria</taxon>
        <taxon>Pseudomonadati</taxon>
        <taxon>Rhodothermota</taxon>
        <taxon>Rhodothermia</taxon>
        <taxon>Rhodothermales</taxon>
        <taxon>Salinibacteraceae</taxon>
        <taxon>Salinibacter</taxon>
    </lineage>
</organism>
<evidence type="ECO:0000256" key="1">
    <source>
        <dbReference type="SAM" id="MobiDB-lite"/>
    </source>
</evidence>
<comment type="caution">
    <text evidence="3">The sequence shown here is derived from an EMBL/GenBank/DDBJ whole genome shotgun (WGS) entry which is preliminary data.</text>
</comment>
<protein>
    <recommendedName>
        <fullName evidence="2">Exodeoxyribonuclease X-like C-terminal domain-containing protein</fullName>
    </recommendedName>
</protein>
<sequence length="245" mass="27101">MAIQDRVDTFEIEGVSVTVRLDAGAPTGTHTQAEVSGDGWTVSRTWRFGSYSRGHCRNFARKLATDAAYRRRCLDREATWAQVEDIYRRHREDVLAVFEPLASGPPAAEEEGELDRETDGAPGRLGGRAKLEGRASALANRFCQEFYEGIEGLLSRADGPEDASVGPLKEDICRRAAAETKALKKALGDRTGPLPVDYEIAFGEHEGKTLMQIAEEDPGYVEWALEELEGRPRLRKGLARALRRA</sequence>
<dbReference type="Pfam" id="PF20600">
    <property type="entry name" value="ExoX-like_C"/>
    <property type="match status" value="1"/>
</dbReference>
<evidence type="ECO:0000313" key="4">
    <source>
        <dbReference type="Proteomes" id="UP001155144"/>
    </source>
</evidence>
<proteinExistence type="predicted"/>
<evidence type="ECO:0000259" key="2">
    <source>
        <dbReference type="Pfam" id="PF20600"/>
    </source>
</evidence>
<dbReference type="EMBL" id="JANUBL010000011">
    <property type="protein sequence ID" value="MCS4122842.1"/>
    <property type="molecule type" value="Genomic_DNA"/>
</dbReference>
<feature type="region of interest" description="Disordered" evidence="1">
    <location>
        <begin position="100"/>
        <end position="128"/>
    </location>
</feature>
<name>A0A9X2V7M5_9BACT</name>